<keyword evidence="3" id="KW-0349">Heme</keyword>
<dbReference type="SUPFAM" id="SSF81296">
    <property type="entry name" value="E set domains"/>
    <property type="match status" value="1"/>
</dbReference>
<dbReference type="Gene3D" id="3.90.420.10">
    <property type="entry name" value="Oxidoreductase, molybdopterin-binding domain"/>
    <property type="match status" value="1"/>
</dbReference>
<comment type="cofactor">
    <cofactor evidence="1">
        <name>Mo-molybdopterin</name>
        <dbReference type="ChEBI" id="CHEBI:71302"/>
    </cofactor>
</comment>
<dbReference type="GO" id="GO:0008482">
    <property type="term" value="F:sulfite oxidase activity"/>
    <property type="evidence" value="ECO:0007669"/>
    <property type="project" value="TreeGrafter"/>
</dbReference>
<dbReference type="InterPro" id="IPR000572">
    <property type="entry name" value="OxRdtase_Mopterin-bd_dom"/>
</dbReference>
<dbReference type="InterPro" id="IPR001199">
    <property type="entry name" value="Cyt_B5-like_heme/steroid-bd"/>
</dbReference>
<keyword evidence="6" id="KW-0408">Iron</keyword>
<dbReference type="GO" id="GO:0043546">
    <property type="term" value="F:molybdopterin cofactor binding"/>
    <property type="evidence" value="ECO:0007669"/>
    <property type="project" value="TreeGrafter"/>
</dbReference>
<dbReference type="Pfam" id="PF00173">
    <property type="entry name" value="Cyt-b5"/>
    <property type="match status" value="1"/>
</dbReference>
<dbReference type="SUPFAM" id="SSF56524">
    <property type="entry name" value="Oxidoreductase molybdopterin-binding domain"/>
    <property type="match status" value="1"/>
</dbReference>
<proteinExistence type="predicted"/>
<keyword evidence="5" id="KW-0560">Oxidoreductase</keyword>
<protein>
    <recommendedName>
        <fullName evidence="8">Cytochrome b5 heme-binding domain-containing protein</fullName>
    </recommendedName>
</protein>
<dbReference type="InterPro" id="IPR036400">
    <property type="entry name" value="Cyt_B5-like_heme/steroid_sf"/>
</dbReference>
<dbReference type="GO" id="GO:0006790">
    <property type="term" value="P:sulfur compound metabolic process"/>
    <property type="evidence" value="ECO:0007669"/>
    <property type="project" value="TreeGrafter"/>
</dbReference>
<dbReference type="GO" id="GO:0030151">
    <property type="term" value="F:molybdenum ion binding"/>
    <property type="evidence" value="ECO:0007669"/>
    <property type="project" value="InterPro"/>
</dbReference>
<dbReference type="InterPro" id="IPR036374">
    <property type="entry name" value="OxRdtase_Mopterin-bd_sf"/>
</dbReference>
<evidence type="ECO:0000256" key="6">
    <source>
        <dbReference type="ARBA" id="ARBA00023004"/>
    </source>
</evidence>
<dbReference type="GO" id="GO:0020037">
    <property type="term" value="F:heme binding"/>
    <property type="evidence" value="ECO:0007669"/>
    <property type="project" value="InterPro"/>
</dbReference>
<evidence type="ECO:0000256" key="7">
    <source>
        <dbReference type="SAM" id="MobiDB-lite"/>
    </source>
</evidence>
<dbReference type="PROSITE" id="PS50255">
    <property type="entry name" value="CYTOCHROME_B5_2"/>
    <property type="match status" value="1"/>
</dbReference>
<feature type="compositionally biased region" description="Pro residues" evidence="7">
    <location>
        <begin position="61"/>
        <end position="70"/>
    </location>
</feature>
<reference evidence="10" key="1">
    <citation type="journal article" date="2023" name="Commun. Biol.">
        <title>Genome analysis of Parmales, the sister group of diatoms, reveals the evolutionary specialization of diatoms from phago-mixotrophs to photoautotrophs.</title>
        <authorList>
            <person name="Ban H."/>
            <person name="Sato S."/>
            <person name="Yoshikawa S."/>
            <person name="Yamada K."/>
            <person name="Nakamura Y."/>
            <person name="Ichinomiya M."/>
            <person name="Sato N."/>
            <person name="Blanc-Mathieu R."/>
            <person name="Endo H."/>
            <person name="Kuwata A."/>
            <person name="Ogata H."/>
        </authorList>
    </citation>
    <scope>NUCLEOTIDE SEQUENCE [LARGE SCALE GENOMIC DNA]</scope>
</reference>
<dbReference type="SMART" id="SM01117">
    <property type="entry name" value="Cyt-b5"/>
    <property type="match status" value="1"/>
</dbReference>
<dbReference type="PRINTS" id="PR00407">
    <property type="entry name" value="EUMOPTERIN"/>
</dbReference>
<evidence type="ECO:0000256" key="4">
    <source>
        <dbReference type="ARBA" id="ARBA00022723"/>
    </source>
</evidence>
<dbReference type="SUPFAM" id="SSF55856">
    <property type="entry name" value="Cytochrome b5-like heme/steroid binding domain"/>
    <property type="match status" value="1"/>
</dbReference>
<dbReference type="InterPro" id="IPR014756">
    <property type="entry name" value="Ig_E-set"/>
</dbReference>
<dbReference type="PANTHER" id="PTHR19372">
    <property type="entry name" value="SULFITE REDUCTASE"/>
    <property type="match status" value="1"/>
</dbReference>
<dbReference type="InterPro" id="IPR008335">
    <property type="entry name" value="Mopterin_OxRdtase_euk"/>
</dbReference>
<evidence type="ECO:0000256" key="5">
    <source>
        <dbReference type="ARBA" id="ARBA00023002"/>
    </source>
</evidence>
<dbReference type="PROSITE" id="PS00191">
    <property type="entry name" value="CYTOCHROME_B5_1"/>
    <property type="match status" value="1"/>
</dbReference>
<dbReference type="InterPro" id="IPR018506">
    <property type="entry name" value="Cyt_B5_heme-BS"/>
</dbReference>
<dbReference type="Proteomes" id="UP001162640">
    <property type="component" value="Unassembled WGS sequence"/>
</dbReference>
<name>A0A9W7F039_9STRA</name>
<dbReference type="InterPro" id="IPR005066">
    <property type="entry name" value="MoCF_OxRdtse_dimer"/>
</dbReference>
<dbReference type="Gene3D" id="3.10.120.10">
    <property type="entry name" value="Cytochrome b5-like heme/steroid binding domain"/>
    <property type="match status" value="1"/>
</dbReference>
<feature type="region of interest" description="Disordered" evidence="7">
    <location>
        <begin position="37"/>
        <end position="86"/>
    </location>
</feature>
<evidence type="ECO:0000256" key="1">
    <source>
        <dbReference type="ARBA" id="ARBA00001924"/>
    </source>
</evidence>
<evidence type="ECO:0000313" key="9">
    <source>
        <dbReference type="EMBL" id="GMH96118.1"/>
    </source>
</evidence>
<feature type="domain" description="Cytochrome b5 heme-binding" evidence="8">
    <location>
        <begin position="75"/>
        <end position="155"/>
    </location>
</feature>
<dbReference type="AlphaFoldDB" id="A0A9W7F039"/>
<evidence type="ECO:0000256" key="2">
    <source>
        <dbReference type="ARBA" id="ARBA00022505"/>
    </source>
</evidence>
<evidence type="ECO:0000313" key="10">
    <source>
        <dbReference type="Proteomes" id="UP001162640"/>
    </source>
</evidence>
<evidence type="ECO:0000259" key="8">
    <source>
        <dbReference type="PROSITE" id="PS50255"/>
    </source>
</evidence>
<sequence>MFSSFTKRLTSSHFRAALILTASTTLAALTFPDTLKASQQQQQQQPHPSPISYSTLRTPTPSLPPRPGAKPKPNEPVYTRSQVSLNDGTDNKPTWVTYLAGVYDISSFKAIHPGGHIIGQAAGADVGGFWEVWAHHHHSGKVGGYLEELRIGRLVEGEEEHSTDDPYDSEPIRDPSVQTIFMERPYCSETPNKALNSAYLTSPSALYVRNHAPVPECAWEPEDSTRESNVQNHEVCFERVQNGTSPTLKVSDLQSRFGTVTVTSILQCAGNRAGEDIKNTGDSGFTGTPLERITVGMLGNAQWSGIRLSSILPALYPEQCGKAKEHGGGEWHVVFEGADGYEGSTPLARVLDPRNDCILATHMNGEPLSPDHGYPMRALLPGIAGARNVKWLQGVSLSKVPVDAPWNEYYYKNSFGEQIQQLPLQSIILNTTTNSQTNKLSVSGVAYSGGSGNAIARVEISTDGGKTWSSANIKNEEIKKDQSNKSFGWVRWSANVSAENTTEVCCRATDSEGKTQCEISPKQRGYIYNGWSKVEVI</sequence>
<gene>
    <name evidence="9" type="ORF">TL16_g13273</name>
</gene>
<accession>A0A9W7F039</accession>
<keyword evidence="4" id="KW-0479">Metal-binding</keyword>
<dbReference type="PANTHER" id="PTHR19372:SF7">
    <property type="entry name" value="SULFITE OXIDASE, MITOCHONDRIAL"/>
    <property type="match status" value="1"/>
</dbReference>
<comment type="caution">
    <text evidence="9">The sequence shown here is derived from an EMBL/GenBank/DDBJ whole genome shotgun (WGS) entry which is preliminary data.</text>
</comment>
<evidence type="ECO:0000256" key="3">
    <source>
        <dbReference type="ARBA" id="ARBA00022617"/>
    </source>
</evidence>
<dbReference type="Gene3D" id="2.60.40.650">
    <property type="match status" value="1"/>
</dbReference>
<organism evidence="9 10">
    <name type="scientific">Triparma laevis f. inornata</name>
    <dbReference type="NCBI Taxonomy" id="1714386"/>
    <lineage>
        <taxon>Eukaryota</taxon>
        <taxon>Sar</taxon>
        <taxon>Stramenopiles</taxon>
        <taxon>Ochrophyta</taxon>
        <taxon>Bolidophyceae</taxon>
        <taxon>Parmales</taxon>
        <taxon>Triparmaceae</taxon>
        <taxon>Triparma</taxon>
    </lineage>
</organism>
<dbReference type="Pfam" id="PF03404">
    <property type="entry name" value="Mo-co_dimer"/>
    <property type="match status" value="1"/>
</dbReference>
<dbReference type="Pfam" id="PF00174">
    <property type="entry name" value="Oxidored_molyb"/>
    <property type="match status" value="1"/>
</dbReference>
<keyword evidence="2" id="KW-0500">Molybdenum</keyword>
<dbReference type="EMBL" id="BLQM01000651">
    <property type="protein sequence ID" value="GMH96118.1"/>
    <property type="molecule type" value="Genomic_DNA"/>
</dbReference>